<name>A0A644YD36_9ZZZZ</name>
<organism evidence="2">
    <name type="scientific">bioreactor metagenome</name>
    <dbReference type="NCBI Taxonomy" id="1076179"/>
    <lineage>
        <taxon>unclassified sequences</taxon>
        <taxon>metagenomes</taxon>
        <taxon>ecological metagenomes</taxon>
    </lineage>
</organism>
<reference evidence="2" key="1">
    <citation type="submission" date="2019-08" db="EMBL/GenBank/DDBJ databases">
        <authorList>
            <person name="Kucharzyk K."/>
            <person name="Murdoch R.W."/>
            <person name="Higgins S."/>
            <person name="Loffler F."/>
        </authorList>
    </citation>
    <scope>NUCLEOTIDE SEQUENCE</scope>
</reference>
<proteinExistence type="predicted"/>
<protein>
    <submittedName>
        <fullName evidence="2">Uncharacterized protein</fullName>
    </submittedName>
</protein>
<feature type="transmembrane region" description="Helical" evidence="1">
    <location>
        <begin position="20"/>
        <end position="38"/>
    </location>
</feature>
<dbReference type="EMBL" id="VSSQ01004728">
    <property type="protein sequence ID" value="MPM26410.1"/>
    <property type="molecule type" value="Genomic_DNA"/>
</dbReference>
<sequence length="58" mass="6973">MGYELEPIKQRIYIRKDLRWLINPYTLGVLNIIAKMGFSKNYRLTKSIGMIKRYLSQH</sequence>
<dbReference type="AlphaFoldDB" id="A0A644YD36"/>
<evidence type="ECO:0000256" key="1">
    <source>
        <dbReference type="SAM" id="Phobius"/>
    </source>
</evidence>
<evidence type="ECO:0000313" key="2">
    <source>
        <dbReference type="EMBL" id="MPM26410.1"/>
    </source>
</evidence>
<gene>
    <name evidence="2" type="ORF">SDC9_72911</name>
</gene>
<keyword evidence="1" id="KW-1133">Transmembrane helix</keyword>
<keyword evidence="1" id="KW-0472">Membrane</keyword>
<comment type="caution">
    <text evidence="2">The sequence shown here is derived from an EMBL/GenBank/DDBJ whole genome shotgun (WGS) entry which is preliminary data.</text>
</comment>
<accession>A0A644YD36</accession>
<keyword evidence="1" id="KW-0812">Transmembrane</keyword>